<dbReference type="SUPFAM" id="SSF47240">
    <property type="entry name" value="Ferritin-like"/>
    <property type="match status" value="1"/>
</dbReference>
<dbReference type="Gene3D" id="1.10.620.20">
    <property type="entry name" value="Ribonucleotide Reductase, subunit A"/>
    <property type="match status" value="1"/>
</dbReference>
<dbReference type="InterPro" id="IPR005067">
    <property type="entry name" value="Fatty_acid_desaturase-2"/>
</dbReference>
<dbReference type="EMBL" id="JBHLZP010000013">
    <property type="protein sequence ID" value="MFB9831269.1"/>
    <property type="molecule type" value="Genomic_DNA"/>
</dbReference>
<comment type="subunit">
    <text evidence="3">Homodimer.</text>
</comment>
<dbReference type="InterPro" id="IPR012348">
    <property type="entry name" value="RNR-like"/>
</dbReference>
<evidence type="ECO:0000313" key="12">
    <source>
        <dbReference type="Proteomes" id="UP001589627"/>
    </source>
</evidence>
<dbReference type="InterPro" id="IPR009078">
    <property type="entry name" value="Ferritin-like_SF"/>
</dbReference>
<protein>
    <submittedName>
        <fullName evidence="11">Acyl-ACP desaturase</fullName>
    </submittedName>
</protein>
<dbReference type="RefSeq" id="WP_378195018.1">
    <property type="nucleotide sequence ID" value="NZ_JBHLZP010000013.1"/>
</dbReference>
<evidence type="ECO:0000256" key="5">
    <source>
        <dbReference type="ARBA" id="ARBA00022723"/>
    </source>
</evidence>
<name>A0ABV5Y8C0_9ACTN</name>
<evidence type="ECO:0000256" key="3">
    <source>
        <dbReference type="ARBA" id="ARBA00011738"/>
    </source>
</evidence>
<keyword evidence="5" id="KW-0479">Metal-binding</keyword>
<evidence type="ECO:0000313" key="11">
    <source>
        <dbReference type="EMBL" id="MFB9831269.1"/>
    </source>
</evidence>
<dbReference type="Pfam" id="PF03405">
    <property type="entry name" value="FA_desaturase_2"/>
    <property type="match status" value="1"/>
</dbReference>
<organism evidence="11 12">
    <name type="scientific">Actinoallomurus acaciae</name>
    <dbReference type="NCBI Taxonomy" id="502577"/>
    <lineage>
        <taxon>Bacteria</taxon>
        <taxon>Bacillati</taxon>
        <taxon>Actinomycetota</taxon>
        <taxon>Actinomycetes</taxon>
        <taxon>Streptosporangiales</taxon>
        <taxon>Thermomonosporaceae</taxon>
        <taxon>Actinoallomurus</taxon>
    </lineage>
</organism>
<keyword evidence="10" id="KW-0275">Fatty acid biosynthesis</keyword>
<dbReference type="Proteomes" id="UP001589627">
    <property type="component" value="Unassembled WGS sequence"/>
</dbReference>
<evidence type="ECO:0000256" key="2">
    <source>
        <dbReference type="ARBA" id="ARBA00008749"/>
    </source>
</evidence>
<keyword evidence="8" id="KW-0408">Iron</keyword>
<comment type="cofactor">
    <cofactor evidence="1">
        <name>Fe(2+)</name>
        <dbReference type="ChEBI" id="CHEBI:29033"/>
    </cofactor>
</comment>
<keyword evidence="6" id="KW-0276">Fatty acid metabolism</keyword>
<reference evidence="11 12" key="1">
    <citation type="submission" date="2024-09" db="EMBL/GenBank/DDBJ databases">
        <authorList>
            <person name="Sun Q."/>
            <person name="Mori K."/>
        </authorList>
    </citation>
    <scope>NUCLEOTIDE SEQUENCE [LARGE SCALE GENOMIC DNA]</scope>
    <source>
        <strain evidence="11 12">TBRC 0563</strain>
    </source>
</reference>
<evidence type="ECO:0000256" key="7">
    <source>
        <dbReference type="ARBA" id="ARBA00023002"/>
    </source>
</evidence>
<evidence type="ECO:0000256" key="10">
    <source>
        <dbReference type="ARBA" id="ARBA00023160"/>
    </source>
</evidence>
<keyword evidence="7" id="KW-0560">Oxidoreductase</keyword>
<keyword evidence="12" id="KW-1185">Reference proteome</keyword>
<evidence type="ECO:0000256" key="4">
    <source>
        <dbReference type="ARBA" id="ARBA00022516"/>
    </source>
</evidence>
<dbReference type="PANTHER" id="PTHR31155:SF9">
    <property type="entry name" value="STEAROYL-[ACYL-CARRIER-PROTEIN] 9-DESATURASE 7, CHLOROPLASTIC"/>
    <property type="match status" value="1"/>
</dbReference>
<gene>
    <name evidence="11" type="ORF">ACFFNX_03605</name>
</gene>
<dbReference type="PIRSF" id="PIRSF000346">
    <property type="entry name" value="Dlt9_acylACP_des"/>
    <property type="match status" value="1"/>
</dbReference>
<dbReference type="PANTHER" id="PTHR31155">
    <property type="entry name" value="ACYL- ACYL-CARRIER-PROTEIN DESATURASE-RELATED"/>
    <property type="match status" value="1"/>
</dbReference>
<evidence type="ECO:0000256" key="8">
    <source>
        <dbReference type="ARBA" id="ARBA00023004"/>
    </source>
</evidence>
<keyword evidence="4" id="KW-0444">Lipid biosynthesis</keyword>
<sequence>MSYTSGPKTSFELLTELEPVVAAELDRHLATAKEWFPHQYVPWSLGRDFDGVLDGDPWSPEDSTISPSAKEALVVNLLTEDNLPGYHREISTIFGRDGAWGTWVDRWTAEENRHGIVIRDYLTVTRAVDPVALERARMRHMQGGYQADHGDRMLHGLAYVSFQELATRVSHRNTGRASGDPVCERLLARVAADENLHMLFYRNLLAAAFEMSPNETMRAVTDVVTNFQMPGHTIDDFLRKSVTIAEAGIYDLRIHLDDVVLPVLRQWRVFDLEGLNADGDKARQELSEFLDRLDTTATRFTERRARRDSGSAHRRPPH</sequence>
<evidence type="ECO:0000256" key="6">
    <source>
        <dbReference type="ARBA" id="ARBA00022832"/>
    </source>
</evidence>
<comment type="similarity">
    <text evidence="2">Belongs to the fatty acid desaturase type 2 family.</text>
</comment>
<evidence type="ECO:0000256" key="1">
    <source>
        <dbReference type="ARBA" id="ARBA00001954"/>
    </source>
</evidence>
<evidence type="ECO:0000256" key="9">
    <source>
        <dbReference type="ARBA" id="ARBA00023098"/>
    </source>
</evidence>
<accession>A0ABV5Y8C0</accession>
<keyword evidence="9" id="KW-0443">Lipid metabolism</keyword>
<comment type="caution">
    <text evidence="11">The sequence shown here is derived from an EMBL/GenBank/DDBJ whole genome shotgun (WGS) entry which is preliminary data.</text>
</comment>
<proteinExistence type="inferred from homology"/>
<dbReference type="CDD" id="cd01050">
    <property type="entry name" value="Acyl_ACP_Desat"/>
    <property type="match status" value="1"/>
</dbReference>